<dbReference type="Pfam" id="PF02643">
    <property type="entry name" value="DUF192"/>
    <property type="match status" value="1"/>
</dbReference>
<dbReference type="PROSITE" id="PS51257">
    <property type="entry name" value="PROKAR_LIPOPROTEIN"/>
    <property type="match status" value="1"/>
</dbReference>
<evidence type="ECO:0008006" key="3">
    <source>
        <dbReference type="Google" id="ProtNLM"/>
    </source>
</evidence>
<sequence length="154" mass="16481">MNIHQRIGGIFIALTLLGAGCSGADSSVAEGNRAIIHLPNGKTIQVEVARTPSEQAEGLSERTSLKGGMLFCMDITKQQNFWMLGMKMPIDMVWIHGGEVRGVSANVPVREKDDWARRSSNEPVNMVLELPAGAAEGFGLEPGVMLEDTVSACG</sequence>
<protein>
    <recommendedName>
        <fullName evidence="3">DUF192 domain-containing protein</fullName>
    </recommendedName>
</protein>
<evidence type="ECO:0000313" key="1">
    <source>
        <dbReference type="EMBL" id="PIR47781.1"/>
    </source>
</evidence>
<dbReference type="InterPro" id="IPR038695">
    <property type="entry name" value="Saro_0823-like_sf"/>
</dbReference>
<proteinExistence type="predicted"/>
<dbReference type="PANTHER" id="PTHR37953">
    <property type="entry name" value="UPF0127 PROTEIN MJ1496"/>
    <property type="match status" value="1"/>
</dbReference>
<dbReference type="Gene3D" id="2.60.120.1140">
    <property type="entry name" value="Protein of unknown function DUF192"/>
    <property type="match status" value="1"/>
</dbReference>
<dbReference type="Proteomes" id="UP000230084">
    <property type="component" value="Unassembled WGS sequence"/>
</dbReference>
<reference evidence="1 2" key="1">
    <citation type="submission" date="2017-09" db="EMBL/GenBank/DDBJ databases">
        <title>Depth-based differentiation of microbial function through sediment-hosted aquifers and enrichment of novel symbionts in the deep terrestrial subsurface.</title>
        <authorList>
            <person name="Probst A.J."/>
            <person name="Ladd B."/>
            <person name="Jarett J.K."/>
            <person name="Geller-Mcgrath D.E."/>
            <person name="Sieber C.M."/>
            <person name="Emerson J.B."/>
            <person name="Anantharaman K."/>
            <person name="Thomas B.C."/>
            <person name="Malmstrom R."/>
            <person name="Stieglmeier M."/>
            <person name="Klingl A."/>
            <person name="Woyke T."/>
            <person name="Ryan C.M."/>
            <person name="Banfield J.F."/>
        </authorList>
    </citation>
    <scope>NUCLEOTIDE SEQUENCE [LARGE SCALE GENOMIC DNA]</scope>
    <source>
        <strain evidence="1">CG10_big_fil_rev_8_21_14_0_10_50_16</strain>
    </source>
</reference>
<dbReference type="EMBL" id="PCYM01000001">
    <property type="protein sequence ID" value="PIR47781.1"/>
    <property type="molecule type" value="Genomic_DNA"/>
</dbReference>
<organism evidence="1 2">
    <name type="scientific">Candidatus Uhrbacteria bacterium CG10_big_fil_rev_8_21_14_0_10_50_16</name>
    <dbReference type="NCBI Taxonomy" id="1975039"/>
    <lineage>
        <taxon>Bacteria</taxon>
        <taxon>Candidatus Uhriibacteriota</taxon>
    </lineage>
</organism>
<dbReference type="PANTHER" id="PTHR37953:SF1">
    <property type="entry name" value="UPF0127 PROTEIN MJ1496"/>
    <property type="match status" value="1"/>
</dbReference>
<dbReference type="InterPro" id="IPR003795">
    <property type="entry name" value="DUF192"/>
</dbReference>
<dbReference type="AlphaFoldDB" id="A0A2H0RMK1"/>
<accession>A0A2H0RMK1</accession>
<gene>
    <name evidence="1" type="ORF">COV06_00035</name>
</gene>
<comment type="caution">
    <text evidence="1">The sequence shown here is derived from an EMBL/GenBank/DDBJ whole genome shotgun (WGS) entry which is preliminary data.</text>
</comment>
<evidence type="ECO:0000313" key="2">
    <source>
        <dbReference type="Proteomes" id="UP000230084"/>
    </source>
</evidence>
<name>A0A2H0RMK1_9BACT</name>